<dbReference type="InterPro" id="IPR036322">
    <property type="entry name" value="WD40_repeat_dom_sf"/>
</dbReference>
<dbReference type="GO" id="GO:0030864">
    <property type="term" value="C:cortical actin cytoskeleton"/>
    <property type="evidence" value="ECO:0007669"/>
    <property type="project" value="TreeGrafter"/>
</dbReference>
<keyword evidence="2" id="KW-0677">Repeat</keyword>
<dbReference type="OMA" id="FYQGPPF"/>
<feature type="repeat" description="WD" evidence="3">
    <location>
        <begin position="575"/>
        <end position="609"/>
    </location>
</feature>
<dbReference type="CDD" id="cd00200">
    <property type="entry name" value="WD40"/>
    <property type="match status" value="2"/>
</dbReference>
<feature type="repeat" description="WD" evidence="3">
    <location>
        <begin position="532"/>
        <end position="573"/>
    </location>
</feature>
<evidence type="ECO:0000256" key="3">
    <source>
        <dbReference type="PROSITE-ProRule" id="PRU00221"/>
    </source>
</evidence>
<dbReference type="SMART" id="SM00320">
    <property type="entry name" value="WD40"/>
    <property type="match status" value="11"/>
</dbReference>
<dbReference type="OrthoDB" id="2306at2759"/>
<keyword evidence="1 3" id="KW-0853">WD repeat</keyword>
<dbReference type="EMBL" id="JAGTXO010000006">
    <property type="protein sequence ID" value="KAG8467243.1"/>
    <property type="molecule type" value="Genomic_DNA"/>
</dbReference>
<sequence length="609" mass="63890">MPLAKVVRAALYAPAPSTTRGESTSLSATPKGDFLVYGAGKLVIIRSAANPLQATLYAEHQGAVTAVAVSPNGEWIASGDERGTVRIWANQPERTLKLETFALGGKVLDIAWSGDGQRVLAVGEGQQSYGKVFTWDSGNTVGAIDSHSKRIITGAFKPTRPFRIATGSDDLNINWYEGPPFKFKSSFREHTRYPNCVRFSPDGEQLISVGSDSKIVMYNGPTGQKVADITCDDMHTGAIYACAWAPDSKQLLTVSADKTAKVWHVDLGQPHCTIVMAEHGTVGDMQVGCCWQGATVASLSLSGRINLIDPAAGKVVSSLMGHNRAITALSVDRTTDKARFASASFDGVLAVWDARTGGCQVIDGTGHENGIVDVAFLPGDILASAALDRTVRFSNLQSGAYNGSATVQLDGSACGMCALGDDGFVVAVTEKSLFVVAPGKVVAQVDAGFRASCVACSPSGAQIAIGGQEGEIQLFEYAGAKLGRLPNGGKRHQGEVTALAFSPTGAHLGSCDAARHVYAWELPSFTPVSTSWAAHKAKVTTLAWSPSGRLLATGGVDSSLVLWSVDAPDESVTTRLAHTDGVTAVGFLSDELIISAGQDACIKTWAIQK</sequence>
<proteinExistence type="predicted"/>
<gene>
    <name evidence="4" type="ORF">KFE25_000559</name>
</gene>
<dbReference type="PANTHER" id="PTHR19856">
    <property type="entry name" value="WD-REPEATCONTAINING PROTEIN WDR1"/>
    <property type="match status" value="1"/>
</dbReference>
<evidence type="ECO:0000313" key="4">
    <source>
        <dbReference type="EMBL" id="KAG8467243.1"/>
    </source>
</evidence>
<feature type="repeat" description="WD" evidence="3">
    <location>
        <begin position="57"/>
        <end position="88"/>
    </location>
</feature>
<keyword evidence="5" id="KW-1185">Reference proteome</keyword>
<dbReference type="GO" id="GO:0051015">
    <property type="term" value="F:actin filament binding"/>
    <property type="evidence" value="ECO:0007669"/>
    <property type="project" value="TreeGrafter"/>
</dbReference>
<feature type="repeat" description="WD" evidence="3">
    <location>
        <begin position="187"/>
        <end position="228"/>
    </location>
</feature>
<feature type="repeat" description="WD" evidence="3">
    <location>
        <begin position="319"/>
        <end position="357"/>
    </location>
</feature>
<name>A0A8J6CH06_DIALT</name>
<dbReference type="Proteomes" id="UP000751190">
    <property type="component" value="Unassembled WGS sequence"/>
</dbReference>
<evidence type="ECO:0000256" key="1">
    <source>
        <dbReference type="ARBA" id="ARBA00022574"/>
    </source>
</evidence>
<dbReference type="PROSITE" id="PS50082">
    <property type="entry name" value="WD_REPEATS_2"/>
    <property type="match status" value="7"/>
</dbReference>
<evidence type="ECO:0008006" key="6">
    <source>
        <dbReference type="Google" id="ProtNLM"/>
    </source>
</evidence>
<evidence type="ECO:0000313" key="5">
    <source>
        <dbReference type="Proteomes" id="UP000751190"/>
    </source>
</evidence>
<dbReference type="PANTHER" id="PTHR19856:SF0">
    <property type="entry name" value="WD REPEAT-CONTAINING PROTEIN 1"/>
    <property type="match status" value="1"/>
</dbReference>
<dbReference type="Gene3D" id="2.130.10.10">
    <property type="entry name" value="YVTN repeat-like/Quinoprotein amine dehydrogenase"/>
    <property type="match status" value="2"/>
</dbReference>
<dbReference type="GO" id="GO:0030042">
    <property type="term" value="P:actin filament depolymerization"/>
    <property type="evidence" value="ECO:0007669"/>
    <property type="project" value="TreeGrafter"/>
</dbReference>
<protein>
    <recommendedName>
        <fullName evidence="6">Anaphase-promoting complex subunit 4 WD40 domain-containing protein</fullName>
    </recommendedName>
</protein>
<feature type="repeat" description="WD" evidence="3">
    <location>
        <begin position="232"/>
        <end position="266"/>
    </location>
</feature>
<feature type="repeat" description="WD" evidence="3">
    <location>
        <begin position="489"/>
        <end position="530"/>
    </location>
</feature>
<dbReference type="Pfam" id="PF00400">
    <property type="entry name" value="WD40"/>
    <property type="match status" value="8"/>
</dbReference>
<comment type="caution">
    <text evidence="4">The sequence shown here is derived from an EMBL/GenBank/DDBJ whole genome shotgun (WGS) entry which is preliminary data.</text>
</comment>
<dbReference type="AlphaFoldDB" id="A0A8J6CH06"/>
<organism evidence="4 5">
    <name type="scientific">Diacronema lutheri</name>
    <name type="common">Unicellular marine alga</name>
    <name type="synonym">Monochrysis lutheri</name>
    <dbReference type="NCBI Taxonomy" id="2081491"/>
    <lineage>
        <taxon>Eukaryota</taxon>
        <taxon>Haptista</taxon>
        <taxon>Haptophyta</taxon>
        <taxon>Pavlovophyceae</taxon>
        <taxon>Pavlovales</taxon>
        <taxon>Pavlovaceae</taxon>
        <taxon>Diacronema</taxon>
    </lineage>
</organism>
<dbReference type="InterPro" id="IPR011047">
    <property type="entry name" value="Quinoprotein_ADH-like_sf"/>
</dbReference>
<dbReference type="InterPro" id="IPR015943">
    <property type="entry name" value="WD40/YVTN_repeat-like_dom_sf"/>
</dbReference>
<dbReference type="FunFam" id="2.130.10.10:FF:000102">
    <property type="entry name" value="Actin-interacting protein 1"/>
    <property type="match status" value="1"/>
</dbReference>
<dbReference type="PROSITE" id="PS50294">
    <property type="entry name" value="WD_REPEATS_REGION"/>
    <property type="match status" value="5"/>
</dbReference>
<dbReference type="SUPFAM" id="SSF50998">
    <property type="entry name" value="Quinoprotein alcohol dehydrogenase-like"/>
    <property type="match status" value="1"/>
</dbReference>
<dbReference type="SUPFAM" id="SSF50978">
    <property type="entry name" value="WD40 repeat-like"/>
    <property type="match status" value="2"/>
</dbReference>
<dbReference type="InterPro" id="IPR001680">
    <property type="entry name" value="WD40_rpt"/>
</dbReference>
<accession>A0A8J6CH06</accession>
<evidence type="ECO:0000256" key="2">
    <source>
        <dbReference type="ARBA" id="ARBA00022737"/>
    </source>
</evidence>
<reference evidence="4" key="1">
    <citation type="submission" date="2021-05" db="EMBL/GenBank/DDBJ databases">
        <title>The genome of the haptophyte Pavlova lutheri (Diacronema luteri, Pavlovales) - a model for lipid biosynthesis in eukaryotic algae.</title>
        <authorList>
            <person name="Hulatt C.J."/>
            <person name="Posewitz M.C."/>
        </authorList>
    </citation>
    <scope>NUCLEOTIDE SEQUENCE</scope>
    <source>
        <strain evidence="4">NIVA-4/92</strain>
    </source>
</reference>